<evidence type="ECO:0000256" key="6">
    <source>
        <dbReference type="ARBA" id="ARBA00022840"/>
    </source>
</evidence>
<keyword evidence="4" id="KW-0677">Repeat</keyword>
<evidence type="ECO:0000256" key="8">
    <source>
        <dbReference type="ARBA" id="ARBA00023136"/>
    </source>
</evidence>
<feature type="compositionally biased region" description="Basic and acidic residues" evidence="9">
    <location>
        <begin position="1014"/>
        <end position="1032"/>
    </location>
</feature>
<keyword evidence="14" id="KW-1185">Reference proteome</keyword>
<evidence type="ECO:0000259" key="11">
    <source>
        <dbReference type="PROSITE" id="PS50893"/>
    </source>
</evidence>
<proteinExistence type="predicted"/>
<feature type="non-terminal residue" evidence="13">
    <location>
        <position position="1471"/>
    </location>
</feature>
<dbReference type="SUPFAM" id="SSF90123">
    <property type="entry name" value="ABC transporter transmembrane region"/>
    <property type="match status" value="2"/>
</dbReference>
<evidence type="ECO:0000313" key="13">
    <source>
        <dbReference type="EMBL" id="KAK0519824.1"/>
    </source>
</evidence>
<dbReference type="SUPFAM" id="SSF52540">
    <property type="entry name" value="P-loop containing nucleoside triphosphate hydrolases"/>
    <property type="match status" value="2"/>
</dbReference>
<keyword evidence="7 10" id="KW-1133">Transmembrane helix</keyword>
<dbReference type="PANTHER" id="PTHR24223">
    <property type="entry name" value="ATP-BINDING CASSETTE SUB-FAMILY C"/>
    <property type="match status" value="1"/>
</dbReference>
<sequence length="1471" mass="159873">MDFPVAQMGARALSLLPWITLRTESDITFTTLSGAKWPPSFSNLDNVEAFNLIFTLAAVALIVFTLLWSAWTSATSSVRLDGPVPEIPPTTFDLAKATLEQQKLAVEATVAHYRGTPSNEASFKRAVRWRVRLLTLFSLAAIGIDAFTLVLNGPVATRKGFYPAVAADIALWILLFGITLRPLRTHEGWGRIGQFAALTTVALSTHVVRVLIPLEHASTGADLLAKHRRQLSTDTFQLAAIPVAMLAFATTLTLPSGPIRVFSANPAKEPELQMMKDQDSGASILTMLYAGWCWPMMRKGRRVGYVEESDVPVIGVSMRAAVLHARMTLRNRTQAASKTTAGATRNAWRLLISLFRTNDRLLIIVFIMELVGSAMYYLPPFLLFKIVSTMEESEANHEPRSLSFRRNIVYIVAFFVGQLVQMYAIALASMTSMATLKNRIKAQLNTMLLSKALRRKDFSSPSEKKDAPAAEGNEAGSKPAKKDDDKIDIGSKSKVLALHTMDVQRVLDLVNSSFFLVNGPVEIISGSILLFSLLGIGGFIGLATSIIPIPIVYFVSKYQTRLQDELMEARDARTAALNESMQAIRMIKLSAWEDRMSERVNAPRRKELRLMRILFALELVTHTMGLLSPILIVVTAFVWSTLVEGRKLTPGIAFASFAVLKELRYSIEGLPQVITECLQCFVSLRRVAVYLESPEVDAAPHEVVDGTAAAEAAVSVALHNATVGWPVFAGFGAKGPAPTSPFCLRDVSVNFTANELNLICGRLGSGKTLLLLSLLGEAELLSGRISCPRSPSDAIVQSDNTEILQPGKWISSKMVAYAPQQAVILNGSIQYNILWGLPMDRERYDATVAACGLRPDLAAFEDGDSTEIGEGGIGLSGGQKARVGLARAVYSRAQTVLLDDVLSAVDAHTAAHIHKNLLQGPLLKGRTVLLVSHQVQLVAPTAGLVVVLDDGKLQFKGTSSKFLASEFYSGLVEETEAVAAVAESEEPPAKEDKVEGAAKTGEAAALADAAAASKDGKVAETTPTKDPEEARKLVQEEKRERGTIAGKVWLSYYKAAGGTPYVLPVAILVILGEVWAIVPAAWLAALTTDTTRPEGMKHPLTWWMGGYTGLSLLGVIVNAVKMALFFLLSYMACRTIFSKALMALFRAPIRFHDTTPRGRIMNRLGSDVQTVDEQLVHLGAWMTSHIVSFFLSCIVVSVEGSPLFLAIIILLAPAYNWVASCFRVVIRDVRRMGQTAKSPVAQTFTDILSGLAVIRAFGSAETTMQTFYRRLDHNIRFDNLQMHRWSSTAMSTFSAVQLFVAGCLIASNDTTSAATAALALSFLLDLGTHLQVIVSMMGQLEFCMVAVERLCEFAETKPEPAEIVEPRPPAAWPQTGEVEFKDLRVKYAPELPDVLKGVSFTVAGGTKVGIVGPTGCGKSTTVQSLFRFVEFAGGSIEIDGLDISKVGLKDLRSRIQIVPQDPVILSGTLRD</sequence>
<feature type="region of interest" description="Disordered" evidence="9">
    <location>
        <begin position="456"/>
        <end position="486"/>
    </location>
</feature>
<keyword evidence="5" id="KW-0547">Nucleotide-binding</keyword>
<dbReference type="FunFam" id="1.20.1560.10:FF:000013">
    <property type="entry name" value="ABC transporter C family member 2"/>
    <property type="match status" value="1"/>
</dbReference>
<dbReference type="PANTHER" id="PTHR24223:SF353">
    <property type="entry name" value="ABC TRANSPORTER ATP-BINDING PROTEIN_PERMEASE VMR1-RELATED"/>
    <property type="match status" value="1"/>
</dbReference>
<evidence type="ECO:0000256" key="5">
    <source>
        <dbReference type="ARBA" id="ARBA00022741"/>
    </source>
</evidence>
<evidence type="ECO:0000256" key="4">
    <source>
        <dbReference type="ARBA" id="ARBA00022737"/>
    </source>
</evidence>
<evidence type="ECO:0000256" key="3">
    <source>
        <dbReference type="ARBA" id="ARBA00022692"/>
    </source>
</evidence>
<feature type="transmembrane region" description="Helical" evidence="10">
    <location>
        <begin position="1178"/>
        <end position="1198"/>
    </location>
</feature>
<dbReference type="PROSITE" id="PS50929">
    <property type="entry name" value="ABC_TM1F"/>
    <property type="match status" value="2"/>
</dbReference>
<feature type="domain" description="ABC transporter" evidence="11">
    <location>
        <begin position="718"/>
        <end position="975"/>
    </location>
</feature>
<keyword evidence="2" id="KW-0813">Transport</keyword>
<dbReference type="Proteomes" id="UP001176521">
    <property type="component" value="Unassembled WGS sequence"/>
</dbReference>
<keyword evidence="3 10" id="KW-0812">Transmembrane</keyword>
<dbReference type="GO" id="GO:0140359">
    <property type="term" value="F:ABC-type transporter activity"/>
    <property type="evidence" value="ECO:0007669"/>
    <property type="project" value="InterPro"/>
</dbReference>
<evidence type="ECO:0000256" key="1">
    <source>
        <dbReference type="ARBA" id="ARBA00004141"/>
    </source>
</evidence>
<keyword evidence="6" id="KW-0067">ATP-binding</keyword>
<organism evidence="13 14">
    <name type="scientific">Tilletia horrida</name>
    <dbReference type="NCBI Taxonomy" id="155126"/>
    <lineage>
        <taxon>Eukaryota</taxon>
        <taxon>Fungi</taxon>
        <taxon>Dikarya</taxon>
        <taxon>Basidiomycota</taxon>
        <taxon>Ustilaginomycotina</taxon>
        <taxon>Exobasidiomycetes</taxon>
        <taxon>Tilletiales</taxon>
        <taxon>Tilletiaceae</taxon>
        <taxon>Tilletia</taxon>
    </lineage>
</organism>
<dbReference type="PROSITE" id="PS00211">
    <property type="entry name" value="ABC_TRANSPORTER_1"/>
    <property type="match status" value="1"/>
</dbReference>
<dbReference type="CDD" id="cd18596">
    <property type="entry name" value="ABC_6TM_VMR1_D1_like"/>
    <property type="match status" value="1"/>
</dbReference>
<evidence type="ECO:0000256" key="9">
    <source>
        <dbReference type="SAM" id="MobiDB-lite"/>
    </source>
</evidence>
<dbReference type="InterPro" id="IPR036640">
    <property type="entry name" value="ABC1_TM_sf"/>
</dbReference>
<feature type="transmembrane region" description="Helical" evidence="10">
    <location>
        <begin position="528"/>
        <end position="555"/>
    </location>
</feature>
<dbReference type="Pfam" id="PF00664">
    <property type="entry name" value="ABC_membrane"/>
    <property type="match status" value="2"/>
</dbReference>
<dbReference type="FunFam" id="3.40.50.300:FF:004162">
    <property type="entry name" value="ATP binding cassette subfamily C member 5"/>
    <property type="match status" value="1"/>
</dbReference>
<dbReference type="GO" id="GO:0016887">
    <property type="term" value="F:ATP hydrolysis activity"/>
    <property type="evidence" value="ECO:0007669"/>
    <property type="project" value="InterPro"/>
</dbReference>
<dbReference type="InterPro" id="IPR027417">
    <property type="entry name" value="P-loop_NTPase"/>
</dbReference>
<dbReference type="Gene3D" id="3.40.50.300">
    <property type="entry name" value="P-loop containing nucleotide triphosphate hydrolases"/>
    <property type="match status" value="2"/>
</dbReference>
<feature type="transmembrane region" description="Helical" evidence="10">
    <location>
        <begin position="133"/>
        <end position="155"/>
    </location>
</feature>
<feature type="transmembrane region" description="Helical" evidence="10">
    <location>
        <begin position="1061"/>
        <end position="1088"/>
    </location>
</feature>
<dbReference type="GO" id="GO:0000329">
    <property type="term" value="C:fungal-type vacuole membrane"/>
    <property type="evidence" value="ECO:0007669"/>
    <property type="project" value="TreeGrafter"/>
</dbReference>
<feature type="transmembrane region" description="Helical" evidence="10">
    <location>
        <begin position="1204"/>
        <end position="1226"/>
    </location>
</feature>
<feature type="transmembrane region" description="Helical" evidence="10">
    <location>
        <begin position="613"/>
        <end position="639"/>
    </location>
</feature>
<dbReference type="InterPro" id="IPR011527">
    <property type="entry name" value="ABC1_TM_dom"/>
</dbReference>
<name>A0AAN6JGU6_9BASI</name>
<dbReference type="PROSITE" id="PS50893">
    <property type="entry name" value="ABC_TRANSPORTER_2"/>
    <property type="match status" value="1"/>
</dbReference>
<evidence type="ECO:0000256" key="2">
    <source>
        <dbReference type="ARBA" id="ARBA00022448"/>
    </source>
</evidence>
<dbReference type="Pfam" id="PF00005">
    <property type="entry name" value="ABC_tran"/>
    <property type="match status" value="2"/>
</dbReference>
<comment type="subcellular location">
    <subcellularLocation>
        <location evidence="1">Membrane</location>
        <topology evidence="1">Multi-pass membrane protein</topology>
    </subcellularLocation>
</comment>
<comment type="caution">
    <text evidence="13">The sequence shown here is derived from an EMBL/GenBank/DDBJ whole genome shotgun (WGS) entry which is preliminary data.</text>
</comment>
<dbReference type="InterPro" id="IPR017871">
    <property type="entry name" value="ABC_transporter-like_CS"/>
</dbReference>
<evidence type="ECO:0000259" key="12">
    <source>
        <dbReference type="PROSITE" id="PS50929"/>
    </source>
</evidence>
<dbReference type="EMBL" id="JAPDMQ010000898">
    <property type="protein sequence ID" value="KAK0519824.1"/>
    <property type="molecule type" value="Genomic_DNA"/>
</dbReference>
<feature type="domain" description="ABC transmembrane type-1" evidence="12">
    <location>
        <begin position="1065"/>
        <end position="1341"/>
    </location>
</feature>
<evidence type="ECO:0000256" key="10">
    <source>
        <dbReference type="SAM" id="Phobius"/>
    </source>
</evidence>
<feature type="transmembrane region" description="Helical" evidence="10">
    <location>
        <begin position="49"/>
        <end position="71"/>
    </location>
</feature>
<feature type="transmembrane region" description="Helical" evidence="10">
    <location>
        <begin position="1100"/>
        <end position="1117"/>
    </location>
</feature>
<feature type="transmembrane region" description="Helical" evidence="10">
    <location>
        <begin position="361"/>
        <end position="387"/>
    </location>
</feature>
<reference evidence="13" key="1">
    <citation type="journal article" date="2023" name="PhytoFront">
        <title>Draft Genome Resources of Seven Strains of Tilletia horrida, Causal Agent of Kernel Smut of Rice.</title>
        <authorList>
            <person name="Khanal S."/>
            <person name="Antony Babu S."/>
            <person name="Zhou X.G."/>
        </authorList>
    </citation>
    <scope>NUCLEOTIDE SEQUENCE</scope>
    <source>
        <strain evidence="13">TX3</strain>
    </source>
</reference>
<dbReference type="SMART" id="SM00382">
    <property type="entry name" value="AAA"/>
    <property type="match status" value="1"/>
</dbReference>
<feature type="region of interest" description="Disordered" evidence="9">
    <location>
        <begin position="1010"/>
        <end position="1032"/>
    </location>
</feature>
<dbReference type="InterPro" id="IPR003593">
    <property type="entry name" value="AAA+_ATPase"/>
</dbReference>
<gene>
    <name evidence="13" type="ORF">OC842_007312</name>
</gene>
<feature type="transmembrane region" description="Helical" evidence="10">
    <location>
        <begin position="408"/>
        <end position="428"/>
    </location>
</feature>
<protein>
    <submittedName>
        <fullName evidence="13">Uncharacterized protein</fullName>
    </submittedName>
</protein>
<accession>A0AAN6JGU6</accession>
<dbReference type="GO" id="GO:0005524">
    <property type="term" value="F:ATP binding"/>
    <property type="evidence" value="ECO:0007669"/>
    <property type="project" value="UniProtKB-KW"/>
</dbReference>
<dbReference type="InterPro" id="IPR050173">
    <property type="entry name" value="ABC_transporter_C-like"/>
</dbReference>
<dbReference type="InterPro" id="IPR003439">
    <property type="entry name" value="ABC_transporter-like_ATP-bd"/>
</dbReference>
<feature type="transmembrane region" description="Helical" evidence="10">
    <location>
        <begin position="161"/>
        <end position="180"/>
    </location>
</feature>
<dbReference type="Gene3D" id="1.20.1560.10">
    <property type="entry name" value="ABC transporter type 1, transmembrane domain"/>
    <property type="match status" value="2"/>
</dbReference>
<keyword evidence="8 10" id="KW-0472">Membrane</keyword>
<evidence type="ECO:0000313" key="14">
    <source>
        <dbReference type="Proteomes" id="UP001176521"/>
    </source>
</evidence>
<evidence type="ECO:0000256" key="7">
    <source>
        <dbReference type="ARBA" id="ARBA00022989"/>
    </source>
</evidence>
<feature type="domain" description="ABC transmembrane type-1" evidence="12">
    <location>
        <begin position="363"/>
        <end position="679"/>
    </location>
</feature>
<feature type="compositionally biased region" description="Basic and acidic residues" evidence="9">
    <location>
        <begin position="456"/>
        <end position="468"/>
    </location>
</feature>